<comment type="caution">
    <text evidence="1">The sequence shown here is derived from an EMBL/GenBank/DDBJ whole genome shotgun (WGS) entry which is preliminary data.</text>
</comment>
<reference evidence="1 2" key="1">
    <citation type="submission" date="2018-07" db="EMBL/GenBank/DDBJ databases">
        <title>Chitinophaga K2CV101002-2 sp. nov., isolated from a monsoon evergreen broad-leaved forest soil.</title>
        <authorList>
            <person name="Lv Y."/>
        </authorList>
    </citation>
    <scope>NUCLEOTIDE SEQUENCE [LARGE SCALE GENOMIC DNA]</scope>
    <source>
        <strain evidence="1 2">GDMCC 1.1288</strain>
    </source>
</reference>
<proteinExistence type="predicted"/>
<dbReference type="OrthoDB" id="671759at2"/>
<sequence>MSFFKNLFDSESKNLIECPRCLGKGQVDQDDIKRLGNELRWRPGRCAYCTGTGKVEAEMLDKVAVDEAYLTTTISSIERKKLINGDLDAIKRGEMFAETMDNFIEEITRLYFEEKMEVDKIVQLYIKGAPKSGFKINASQKAEFVDYIKTVIAHKR</sequence>
<accession>A0A3E1Y700</accession>
<dbReference type="Proteomes" id="UP000260644">
    <property type="component" value="Unassembled WGS sequence"/>
</dbReference>
<keyword evidence="2" id="KW-1185">Reference proteome</keyword>
<evidence type="ECO:0000313" key="2">
    <source>
        <dbReference type="Proteomes" id="UP000260644"/>
    </source>
</evidence>
<gene>
    <name evidence="1" type="ORF">DVR12_18375</name>
</gene>
<evidence type="ECO:0000313" key="1">
    <source>
        <dbReference type="EMBL" id="RFS20533.1"/>
    </source>
</evidence>
<dbReference type="AlphaFoldDB" id="A0A3E1Y700"/>
<dbReference type="EMBL" id="QPMM01000010">
    <property type="protein sequence ID" value="RFS20533.1"/>
    <property type="molecule type" value="Genomic_DNA"/>
</dbReference>
<dbReference type="RefSeq" id="WP_116977253.1">
    <property type="nucleotide sequence ID" value="NZ_QPMM01000010.1"/>
</dbReference>
<organism evidence="1 2">
    <name type="scientific">Chitinophaga silvatica</name>
    <dbReference type="NCBI Taxonomy" id="2282649"/>
    <lineage>
        <taxon>Bacteria</taxon>
        <taxon>Pseudomonadati</taxon>
        <taxon>Bacteroidota</taxon>
        <taxon>Chitinophagia</taxon>
        <taxon>Chitinophagales</taxon>
        <taxon>Chitinophagaceae</taxon>
        <taxon>Chitinophaga</taxon>
    </lineage>
</organism>
<name>A0A3E1Y700_9BACT</name>
<protein>
    <submittedName>
        <fullName evidence="1">Uncharacterized protein</fullName>
    </submittedName>
</protein>